<proteinExistence type="inferred from homology"/>
<dbReference type="InterPro" id="IPR006076">
    <property type="entry name" value="FAD-dep_OxRdtase"/>
</dbReference>
<evidence type="ECO:0000256" key="6">
    <source>
        <dbReference type="ARBA" id="ARBA00023002"/>
    </source>
</evidence>
<dbReference type="SUPFAM" id="SSF51971">
    <property type="entry name" value="Nucleotide-binding domain"/>
    <property type="match status" value="1"/>
</dbReference>
<dbReference type="STRING" id="62324.A0A182R529"/>
<dbReference type="GO" id="GO:0019478">
    <property type="term" value="P:D-amino acid catabolic process"/>
    <property type="evidence" value="ECO:0007669"/>
    <property type="project" value="TreeGrafter"/>
</dbReference>
<feature type="binding site" evidence="7">
    <location>
        <position position="283"/>
    </location>
    <ligand>
        <name>D-serine</name>
        <dbReference type="ChEBI" id="CHEBI:35247"/>
    </ligand>
</feature>
<dbReference type="PROSITE" id="PS00677">
    <property type="entry name" value="DAO"/>
    <property type="match status" value="1"/>
</dbReference>
<sequence>MCTNNQQFVILGGGINGLSCAMRLSDEFPCATIQIISDSFSPNTTSDVAAGLWGPYVLGETSITDCRRWAQETHDYFLQLWRNGYADRCGICLLPVVEYYEKATSAPWWHDIVFGFREMDIASENIKLINAKNFHTAFMYITFTCEPSKLMKHYRDILSTRNVTFRQEHLESVPRLECMNIPANAIIINCLGLGSQCVADDADLFPVRGQVQRVKATSVFHSFANDSYYIIPNTDTVVLGGTKQKSNHQLVSPVDRYNIRIGCQNIIPSLRDALLVKDNVGLRPVRSSGVRLELTDIVFANAYISGERHAIVHNYGHGGAGITLAWGCAGEVTRLVHEYGTKMPNLQLKL</sequence>
<accession>A0A182R529</accession>
<dbReference type="EnsemblMetazoa" id="AFUN001271-RA">
    <property type="protein sequence ID" value="AFUN001271-PA"/>
    <property type="gene ID" value="AFUN001271"/>
</dbReference>
<dbReference type="PANTHER" id="PTHR11530:SF11">
    <property type="entry name" value="D-ASPARTATE OXIDASE"/>
    <property type="match status" value="1"/>
</dbReference>
<feature type="binding site" evidence="7">
    <location>
        <begin position="318"/>
        <end position="323"/>
    </location>
    <ligand>
        <name>FAD</name>
        <dbReference type="ChEBI" id="CHEBI:57692"/>
    </ligand>
</feature>
<evidence type="ECO:0000256" key="2">
    <source>
        <dbReference type="ARBA" id="ARBA00004253"/>
    </source>
</evidence>
<name>A0A182R529_ANOFN</name>
<dbReference type="InterPro" id="IPR023209">
    <property type="entry name" value="DAO"/>
</dbReference>
<organism evidence="9">
    <name type="scientific">Anopheles funestus</name>
    <name type="common">African malaria mosquito</name>
    <dbReference type="NCBI Taxonomy" id="62324"/>
    <lineage>
        <taxon>Eukaryota</taxon>
        <taxon>Metazoa</taxon>
        <taxon>Ecdysozoa</taxon>
        <taxon>Arthropoda</taxon>
        <taxon>Hexapoda</taxon>
        <taxon>Insecta</taxon>
        <taxon>Pterygota</taxon>
        <taxon>Neoptera</taxon>
        <taxon>Endopterygota</taxon>
        <taxon>Diptera</taxon>
        <taxon>Nematocera</taxon>
        <taxon>Culicoidea</taxon>
        <taxon>Culicidae</taxon>
        <taxon>Anophelinae</taxon>
        <taxon>Anopheles</taxon>
    </lineage>
</organism>
<evidence type="ECO:0000256" key="3">
    <source>
        <dbReference type="ARBA" id="ARBA00006730"/>
    </source>
</evidence>
<keyword evidence="4" id="KW-0285">Flavoprotein</keyword>
<feature type="binding site" evidence="7">
    <location>
        <position position="229"/>
    </location>
    <ligand>
        <name>D-dopa</name>
        <dbReference type="ChEBI" id="CHEBI:149689"/>
    </ligand>
</feature>
<dbReference type="VEuPathDB" id="VectorBase:AFUN001271"/>
<reference evidence="9" key="1">
    <citation type="submission" date="2020-05" db="UniProtKB">
        <authorList>
            <consortium name="EnsemblMetazoa"/>
        </authorList>
    </citation>
    <scope>IDENTIFICATION</scope>
    <source>
        <strain evidence="9">FUMOZ</strain>
    </source>
</reference>
<protein>
    <recommendedName>
        <fullName evidence="8">FAD dependent oxidoreductase domain-containing protein</fullName>
    </recommendedName>
</protein>
<comment type="subcellular location">
    <subcellularLocation>
        <location evidence="2">Peroxisome matrix</location>
    </subcellularLocation>
</comment>
<feature type="binding site" evidence="7">
    <location>
        <begin position="45"/>
        <end position="46"/>
    </location>
    <ligand>
        <name>FAD</name>
        <dbReference type="ChEBI" id="CHEBI:57692"/>
    </ligand>
</feature>
<dbReference type="PIRSF" id="PIRSF000189">
    <property type="entry name" value="D-aa_oxidase"/>
    <property type="match status" value="1"/>
</dbReference>
<evidence type="ECO:0000256" key="4">
    <source>
        <dbReference type="ARBA" id="ARBA00022630"/>
    </source>
</evidence>
<evidence type="ECO:0000256" key="1">
    <source>
        <dbReference type="ARBA" id="ARBA00001974"/>
    </source>
</evidence>
<dbReference type="AlphaFoldDB" id="A0A182R529"/>
<dbReference type="GO" id="GO:0003884">
    <property type="term" value="F:D-amino-acid oxidase activity"/>
    <property type="evidence" value="ECO:0007669"/>
    <property type="project" value="InterPro"/>
</dbReference>
<dbReference type="InterPro" id="IPR006181">
    <property type="entry name" value="D-amino_acid_oxidase_CS"/>
</dbReference>
<evidence type="ECO:0000256" key="5">
    <source>
        <dbReference type="ARBA" id="ARBA00022827"/>
    </source>
</evidence>
<comment type="cofactor">
    <cofactor evidence="1 7">
        <name>FAD</name>
        <dbReference type="ChEBI" id="CHEBI:57692"/>
    </cofactor>
</comment>
<dbReference type="Gene3D" id="3.40.50.720">
    <property type="entry name" value="NAD(P)-binding Rossmann-like Domain"/>
    <property type="match status" value="1"/>
</dbReference>
<feature type="domain" description="FAD dependent oxidoreductase" evidence="8">
    <location>
        <begin position="8"/>
        <end position="334"/>
    </location>
</feature>
<dbReference type="GO" id="GO:0005782">
    <property type="term" value="C:peroxisomal matrix"/>
    <property type="evidence" value="ECO:0007669"/>
    <property type="project" value="UniProtKB-SubCell"/>
</dbReference>
<keyword evidence="6" id="KW-0560">Oxidoreductase</keyword>
<dbReference type="Gene3D" id="3.30.9.10">
    <property type="entry name" value="D-Amino Acid Oxidase, subunit A, domain 2"/>
    <property type="match status" value="1"/>
</dbReference>
<evidence type="ECO:0000256" key="7">
    <source>
        <dbReference type="PIRSR" id="PIRSR000189-1"/>
    </source>
</evidence>
<dbReference type="SUPFAM" id="SSF54373">
    <property type="entry name" value="FAD-linked reductases, C-terminal domain"/>
    <property type="match status" value="1"/>
</dbReference>
<keyword evidence="5 7" id="KW-0274">FAD</keyword>
<dbReference type="Pfam" id="PF01266">
    <property type="entry name" value="DAO"/>
    <property type="match status" value="1"/>
</dbReference>
<feature type="binding site" evidence="7">
    <location>
        <position position="319"/>
    </location>
    <ligand>
        <name>D-dopa</name>
        <dbReference type="ChEBI" id="CHEBI:149689"/>
    </ligand>
</feature>
<evidence type="ECO:0000313" key="9">
    <source>
        <dbReference type="EnsemblMetazoa" id="AFUN001271-PA"/>
    </source>
</evidence>
<evidence type="ECO:0000259" key="8">
    <source>
        <dbReference type="Pfam" id="PF01266"/>
    </source>
</evidence>
<comment type="similarity">
    <text evidence="3">Belongs to the DAMOX/DASOX family.</text>
</comment>
<dbReference type="VEuPathDB" id="VectorBase:AFUN2_003683"/>
<dbReference type="PANTHER" id="PTHR11530">
    <property type="entry name" value="D-AMINO ACID OXIDASE"/>
    <property type="match status" value="1"/>
</dbReference>
<feature type="binding site" evidence="7">
    <location>
        <begin position="50"/>
        <end position="52"/>
    </location>
    <ligand>
        <name>FAD</name>
        <dbReference type="ChEBI" id="CHEBI:57692"/>
    </ligand>
</feature>
<dbReference type="GO" id="GO:0071949">
    <property type="term" value="F:FAD binding"/>
    <property type="evidence" value="ECO:0007669"/>
    <property type="project" value="InterPro"/>
</dbReference>